<evidence type="ECO:0000313" key="2">
    <source>
        <dbReference type="Proteomes" id="UP001497535"/>
    </source>
</evidence>
<proteinExistence type="predicted"/>
<evidence type="ECO:0000313" key="1">
    <source>
        <dbReference type="EMBL" id="CAK5029252.1"/>
    </source>
</evidence>
<gene>
    <name evidence="1" type="ORF">MENTE1834_LOCUS6861</name>
</gene>
<dbReference type="EMBL" id="CAVMJV010000005">
    <property type="protein sequence ID" value="CAK5029252.1"/>
    <property type="molecule type" value="Genomic_DNA"/>
</dbReference>
<dbReference type="Proteomes" id="UP001497535">
    <property type="component" value="Unassembled WGS sequence"/>
</dbReference>
<protein>
    <submittedName>
        <fullName evidence="1">Uncharacterized protein</fullName>
    </submittedName>
</protein>
<keyword evidence="2" id="KW-1185">Reference proteome</keyword>
<reference evidence="1" key="1">
    <citation type="submission" date="2023-11" db="EMBL/GenBank/DDBJ databases">
        <authorList>
            <person name="Poullet M."/>
        </authorList>
    </citation>
    <scope>NUCLEOTIDE SEQUENCE</scope>
    <source>
        <strain evidence="1">E1834</strain>
    </source>
</reference>
<sequence>MRLEKSSDVGRGKFEDEVKPALELLLNDLQRTTEILRKGHLRKAGDDYDFETADNTERLLKEASSGKSKSPYAHRNVGEVSPLLSDGFNSAEFSTTTPLKAQRDPMLDGDKLGIHTIPKGDCPQCGEAVIGPVVIALGRMWHPEHFCCAQCGDPIGHRNFFERQGKAYCENDFHDMFSPRCHYCNGSIKERCVTALGKTFHVDVCFYLIFEKNYLKHFVCAECGHPFLDGGFHERSNSAYCRDCFYRQHAPKCQGCKQPITNKFINALNTQWHPECFCCQGCSRSFLFAAPFVFFDRLLCEQCLHTCQGSLCSHCHLPITGRCISALNDQKFHPEHFLCCNCCRQIDKCSFKEHNGRAFCISCFQKMINWQ</sequence>
<organism evidence="1 2">
    <name type="scientific">Meloidogyne enterolobii</name>
    <name type="common">Root-knot nematode worm</name>
    <name type="synonym">Meloidogyne mayaguensis</name>
    <dbReference type="NCBI Taxonomy" id="390850"/>
    <lineage>
        <taxon>Eukaryota</taxon>
        <taxon>Metazoa</taxon>
        <taxon>Ecdysozoa</taxon>
        <taxon>Nematoda</taxon>
        <taxon>Chromadorea</taxon>
        <taxon>Rhabditida</taxon>
        <taxon>Tylenchina</taxon>
        <taxon>Tylenchomorpha</taxon>
        <taxon>Tylenchoidea</taxon>
        <taxon>Meloidogynidae</taxon>
        <taxon>Meloidogyninae</taxon>
        <taxon>Meloidogyne</taxon>
    </lineage>
</organism>
<accession>A0ACB0Y362</accession>
<comment type="caution">
    <text evidence="1">The sequence shown here is derived from an EMBL/GenBank/DDBJ whole genome shotgun (WGS) entry which is preliminary data.</text>
</comment>
<name>A0ACB0Y362_MELEN</name>